<evidence type="ECO:0000313" key="2">
    <source>
        <dbReference type="EMBL" id="SDJ02177.1"/>
    </source>
</evidence>
<evidence type="ECO:0000313" key="3">
    <source>
        <dbReference type="Proteomes" id="UP000199382"/>
    </source>
</evidence>
<feature type="domain" description="Helix-turn-helix" evidence="1">
    <location>
        <begin position="14"/>
        <end position="61"/>
    </location>
</feature>
<proteinExistence type="predicted"/>
<organism evidence="2 3">
    <name type="scientific">Aliiruegeria lutimaris</name>
    <dbReference type="NCBI Taxonomy" id="571298"/>
    <lineage>
        <taxon>Bacteria</taxon>
        <taxon>Pseudomonadati</taxon>
        <taxon>Pseudomonadota</taxon>
        <taxon>Alphaproteobacteria</taxon>
        <taxon>Rhodobacterales</taxon>
        <taxon>Roseobacteraceae</taxon>
        <taxon>Aliiruegeria</taxon>
    </lineage>
</organism>
<dbReference type="SUPFAM" id="SSF46955">
    <property type="entry name" value="Putative DNA-binding domain"/>
    <property type="match status" value="1"/>
</dbReference>
<dbReference type="Gene3D" id="1.10.238.160">
    <property type="match status" value="1"/>
</dbReference>
<evidence type="ECO:0000259" key="1">
    <source>
        <dbReference type="Pfam" id="PF12728"/>
    </source>
</evidence>
<sequence>MTSIFMGNHMTDQFLTDREVAERLGVSKATVWRHAAAGILPRPVKLGHSSRWPESDIAEAVDRLKAQRDGEAA</sequence>
<dbReference type="Proteomes" id="UP000199382">
    <property type="component" value="Unassembled WGS sequence"/>
</dbReference>
<reference evidence="2 3" key="1">
    <citation type="submission" date="2016-10" db="EMBL/GenBank/DDBJ databases">
        <authorList>
            <person name="de Groot N.N."/>
        </authorList>
    </citation>
    <scope>NUCLEOTIDE SEQUENCE [LARGE SCALE GENOMIC DNA]</scope>
    <source>
        <strain evidence="2 3">DSM 25294</strain>
    </source>
</reference>
<accession>A0A1G8QBS7</accession>
<keyword evidence="3" id="KW-1185">Reference proteome</keyword>
<dbReference type="AlphaFoldDB" id="A0A1G8QBS7"/>
<name>A0A1G8QBS7_9RHOB</name>
<dbReference type="InterPro" id="IPR041657">
    <property type="entry name" value="HTH_17"/>
</dbReference>
<dbReference type="EMBL" id="FNEK01000010">
    <property type="protein sequence ID" value="SDJ02177.1"/>
    <property type="molecule type" value="Genomic_DNA"/>
</dbReference>
<protein>
    <submittedName>
        <fullName evidence="2">Transcriptional regulator, AlpA family</fullName>
    </submittedName>
</protein>
<dbReference type="Pfam" id="PF12728">
    <property type="entry name" value="HTH_17"/>
    <property type="match status" value="1"/>
</dbReference>
<dbReference type="STRING" id="571298.SAMN04488026_101097"/>
<dbReference type="InterPro" id="IPR009061">
    <property type="entry name" value="DNA-bd_dom_put_sf"/>
</dbReference>
<gene>
    <name evidence="2" type="ORF">SAMN04488026_101097</name>
</gene>